<dbReference type="InterPro" id="IPR030834">
    <property type="entry name" value="PKS_assoc_dom"/>
</dbReference>
<dbReference type="OrthoDB" id="408708at2759"/>
<gene>
    <name evidence="1" type="ORF">SNAT2548_LOCUS24376</name>
</gene>
<evidence type="ECO:0000313" key="2">
    <source>
        <dbReference type="Proteomes" id="UP000604046"/>
    </source>
</evidence>
<dbReference type="Proteomes" id="UP000604046">
    <property type="component" value="Unassembled WGS sequence"/>
</dbReference>
<organism evidence="1 2">
    <name type="scientific">Symbiodinium natans</name>
    <dbReference type="NCBI Taxonomy" id="878477"/>
    <lineage>
        <taxon>Eukaryota</taxon>
        <taxon>Sar</taxon>
        <taxon>Alveolata</taxon>
        <taxon>Dinophyceae</taxon>
        <taxon>Suessiales</taxon>
        <taxon>Symbiodiniaceae</taxon>
        <taxon>Symbiodinium</taxon>
    </lineage>
</organism>
<sequence length="396" mass="44288">MASHLVKGALVHLSGPHEEVLELYVKGEPSLEQLGSVNVDGGAQLQRFDRASQRWLALTFDGRLVTSQDPSQLRPLEIQELGVDFVVGPSSNREVLAEAMASKLVLDGYFVSQVLDKRTELSELLTAESQLDFSRIPAEFEPYYLGLESRERHALIDFEECSDEVTRIFSDSDTRLTRLGDSISTALREKLGTRITGRTNLMVRQTFSSSEEELSCQPVDHPGSTEREMFMSLMKRRRVCVMHFLGPRTSKLKLISREGGPDLEIEASPGKMVLFMTERFQYSHTCDGKTTTLQTWLLGQRPEYKMLSFGGDLSVLAPMAEKGIEPPKGEGVVVTGMATQIGGDSKDMRESCFFCCISKPKWGSEDHKCYWLMFNKAALSGLESCYRSLKTVLLGE</sequence>
<proteinExistence type="predicted"/>
<protein>
    <submittedName>
        <fullName evidence="1">Uncharacterized protein</fullName>
    </submittedName>
</protein>
<comment type="caution">
    <text evidence="1">The sequence shown here is derived from an EMBL/GenBank/DDBJ whole genome shotgun (WGS) entry which is preliminary data.</text>
</comment>
<evidence type="ECO:0000313" key="1">
    <source>
        <dbReference type="EMBL" id="CAE7447092.1"/>
    </source>
</evidence>
<keyword evidence="2" id="KW-1185">Reference proteome</keyword>
<dbReference type="AlphaFoldDB" id="A0A812RNZ9"/>
<dbReference type="EMBL" id="CAJNDS010002356">
    <property type="protein sequence ID" value="CAE7447092.1"/>
    <property type="molecule type" value="Genomic_DNA"/>
</dbReference>
<dbReference type="NCBIfam" id="TIGR04556">
    <property type="entry name" value="PKS_assoc"/>
    <property type="match status" value="1"/>
</dbReference>
<name>A0A812RNZ9_9DINO</name>
<accession>A0A812RNZ9</accession>
<reference evidence="1" key="1">
    <citation type="submission" date="2021-02" db="EMBL/GenBank/DDBJ databases">
        <authorList>
            <person name="Dougan E. K."/>
            <person name="Rhodes N."/>
            <person name="Thang M."/>
            <person name="Chan C."/>
        </authorList>
    </citation>
    <scope>NUCLEOTIDE SEQUENCE</scope>
</reference>